<dbReference type="PANTHER" id="PTHR44154">
    <property type="entry name" value="QUINONE OXIDOREDUCTASE"/>
    <property type="match status" value="1"/>
</dbReference>
<dbReference type="CDD" id="cd05289">
    <property type="entry name" value="MDR_like_2"/>
    <property type="match status" value="1"/>
</dbReference>
<dbReference type="InterPro" id="IPR013149">
    <property type="entry name" value="ADH-like_C"/>
</dbReference>
<reference evidence="3 4" key="1">
    <citation type="submission" date="2023-02" db="EMBL/GenBank/DDBJ databases">
        <title>Genome sequence of Lacticaseibacillus sp. KACC 23028.</title>
        <authorList>
            <person name="Kim S."/>
            <person name="Heo J."/>
            <person name="Kwon S.-W."/>
        </authorList>
    </citation>
    <scope>NUCLEOTIDE SEQUENCE [LARGE SCALE GENOMIC DNA]</scope>
    <source>
        <strain evidence="3 4">KACC 23028</strain>
    </source>
</reference>
<gene>
    <name evidence="3" type="ORF">PQ472_04750</name>
</gene>
<dbReference type="InterPro" id="IPR020843">
    <property type="entry name" value="ER"/>
</dbReference>
<name>A0ABY7WUS6_9LACO</name>
<feature type="domain" description="Enoyl reductase (ER)" evidence="2">
    <location>
        <begin position="10"/>
        <end position="304"/>
    </location>
</feature>
<dbReference type="InterPro" id="IPR013154">
    <property type="entry name" value="ADH-like_N"/>
</dbReference>
<dbReference type="PANTHER" id="PTHR44154:SF1">
    <property type="entry name" value="QUINONE OXIDOREDUCTASE"/>
    <property type="match status" value="1"/>
</dbReference>
<dbReference type="SUPFAM" id="SSF50129">
    <property type="entry name" value="GroES-like"/>
    <property type="match status" value="1"/>
</dbReference>
<keyword evidence="1" id="KW-0521">NADP</keyword>
<dbReference type="Pfam" id="PF00107">
    <property type="entry name" value="ADH_zinc_N"/>
    <property type="match status" value="1"/>
</dbReference>
<dbReference type="Gene3D" id="3.90.180.10">
    <property type="entry name" value="Medium-chain alcohol dehydrogenases, catalytic domain"/>
    <property type="match status" value="1"/>
</dbReference>
<proteinExistence type="predicted"/>
<evidence type="ECO:0000259" key="2">
    <source>
        <dbReference type="SMART" id="SM00829"/>
    </source>
</evidence>
<dbReference type="RefSeq" id="WP_274261760.1">
    <property type="nucleotide sequence ID" value="NZ_CP117884.1"/>
</dbReference>
<dbReference type="EMBL" id="CP117884">
    <property type="protein sequence ID" value="WDF83546.1"/>
    <property type="molecule type" value="Genomic_DNA"/>
</dbReference>
<organism evidence="3 4">
    <name type="scientific">Lacticaseibacillus pabuli</name>
    <dbReference type="NCBI Taxonomy" id="3025672"/>
    <lineage>
        <taxon>Bacteria</taxon>
        <taxon>Bacillati</taxon>
        <taxon>Bacillota</taxon>
        <taxon>Bacilli</taxon>
        <taxon>Lactobacillales</taxon>
        <taxon>Lactobacillaceae</taxon>
        <taxon>Lacticaseibacillus</taxon>
    </lineage>
</organism>
<dbReference type="InterPro" id="IPR051603">
    <property type="entry name" value="Zinc-ADH_QOR/CCCR"/>
</dbReference>
<protein>
    <submittedName>
        <fullName evidence="3">NADP-dependent oxidoreductase</fullName>
    </submittedName>
</protein>
<dbReference type="InterPro" id="IPR011032">
    <property type="entry name" value="GroES-like_sf"/>
</dbReference>
<accession>A0ABY7WUS6</accession>
<dbReference type="SUPFAM" id="SSF51735">
    <property type="entry name" value="NAD(P)-binding Rossmann-fold domains"/>
    <property type="match status" value="1"/>
</dbReference>
<keyword evidence="4" id="KW-1185">Reference proteome</keyword>
<dbReference type="Pfam" id="PF08240">
    <property type="entry name" value="ADH_N"/>
    <property type="match status" value="1"/>
</dbReference>
<evidence type="ECO:0000313" key="4">
    <source>
        <dbReference type="Proteomes" id="UP001220377"/>
    </source>
</evidence>
<dbReference type="InterPro" id="IPR036291">
    <property type="entry name" value="NAD(P)-bd_dom_sf"/>
</dbReference>
<dbReference type="Proteomes" id="UP001220377">
    <property type="component" value="Chromosome"/>
</dbReference>
<evidence type="ECO:0000256" key="1">
    <source>
        <dbReference type="ARBA" id="ARBA00022857"/>
    </source>
</evidence>
<dbReference type="Gene3D" id="3.40.50.720">
    <property type="entry name" value="NAD(P)-binding Rossmann-like Domain"/>
    <property type="match status" value="1"/>
</dbReference>
<sequence length="316" mass="33904">MIKYGFNAFGASDVFQEIQADIPEPKPDQVQIKVMAFGLNPYDLSLLHGANGADAKFPIVPGTEVAGVVTALGSDVTDLRIGDHVMNYRPRGGYSEYVTATRKKVGRLDNDTPFTIGAALPQVGIAAYSAVKLFNLKPGRTIAIEGASGGVGSIVLQIAKFQGLKIIAISHSRNHDLLMKLGADTAGHYDLENVGAEFANQADYVFNGTTNGDDDGAGAWMLRDGGTYVSLNALPETMKDNPNYHVVGEAGAPDVQQAFAFLQTLRMQADLWINIDKVFPMSLTGVQQAVAELETHHKAGKIVCSREETKLVRPSL</sequence>
<evidence type="ECO:0000313" key="3">
    <source>
        <dbReference type="EMBL" id="WDF83546.1"/>
    </source>
</evidence>
<dbReference type="SMART" id="SM00829">
    <property type="entry name" value="PKS_ER"/>
    <property type="match status" value="1"/>
</dbReference>